<reference evidence="1" key="1">
    <citation type="submission" date="2021-06" db="EMBL/GenBank/DDBJ databases">
        <authorList>
            <person name="Hodson N. C."/>
            <person name="Mongue J. A."/>
            <person name="Jaron S. K."/>
        </authorList>
    </citation>
    <scope>NUCLEOTIDE SEQUENCE</scope>
</reference>
<gene>
    <name evidence="1" type="ORF">AFUS01_LOCUS42868</name>
</gene>
<dbReference type="EMBL" id="CAJVCH010569174">
    <property type="protein sequence ID" value="CAG7833227.1"/>
    <property type="molecule type" value="Genomic_DNA"/>
</dbReference>
<keyword evidence="2" id="KW-1185">Reference proteome</keyword>
<organism evidence="1 2">
    <name type="scientific">Allacma fusca</name>
    <dbReference type="NCBI Taxonomy" id="39272"/>
    <lineage>
        <taxon>Eukaryota</taxon>
        <taxon>Metazoa</taxon>
        <taxon>Ecdysozoa</taxon>
        <taxon>Arthropoda</taxon>
        <taxon>Hexapoda</taxon>
        <taxon>Collembola</taxon>
        <taxon>Symphypleona</taxon>
        <taxon>Sminthuridae</taxon>
        <taxon>Allacma</taxon>
    </lineage>
</organism>
<protein>
    <submittedName>
        <fullName evidence="1">Uncharacterized protein</fullName>
    </submittedName>
</protein>
<evidence type="ECO:0000313" key="2">
    <source>
        <dbReference type="Proteomes" id="UP000708208"/>
    </source>
</evidence>
<sequence length="32" mass="3337">SQPILAGTPLCVQLLDDSVLGASLELSKILLE</sequence>
<dbReference type="Proteomes" id="UP000708208">
    <property type="component" value="Unassembled WGS sequence"/>
</dbReference>
<comment type="caution">
    <text evidence="1">The sequence shown here is derived from an EMBL/GenBank/DDBJ whole genome shotgun (WGS) entry which is preliminary data.</text>
</comment>
<name>A0A8J2LN11_9HEXA</name>
<dbReference type="AlphaFoldDB" id="A0A8J2LN11"/>
<proteinExistence type="predicted"/>
<accession>A0A8J2LN11</accession>
<feature type="non-terminal residue" evidence="1">
    <location>
        <position position="1"/>
    </location>
</feature>
<evidence type="ECO:0000313" key="1">
    <source>
        <dbReference type="EMBL" id="CAG7833227.1"/>
    </source>
</evidence>